<keyword evidence="3" id="KW-1185">Reference proteome</keyword>
<gene>
    <name evidence="2" type="ORF">DI09_70p20</name>
</gene>
<evidence type="ECO:0000313" key="3">
    <source>
        <dbReference type="Proteomes" id="UP000029725"/>
    </source>
</evidence>
<dbReference type="RefSeq" id="XP_013236845.1">
    <property type="nucleotide sequence ID" value="XM_013381391.1"/>
</dbReference>
<name>A0A098VMX3_9MICR</name>
<dbReference type="EMBL" id="JMKJ01000580">
    <property type="protein sequence ID" value="KGG50407.1"/>
    <property type="molecule type" value="Genomic_DNA"/>
</dbReference>
<dbReference type="HOGENOM" id="CLU_2050204_0_0_1"/>
<feature type="region of interest" description="Disordered" evidence="1">
    <location>
        <begin position="63"/>
        <end position="92"/>
    </location>
</feature>
<comment type="caution">
    <text evidence="2">The sequence shown here is derived from an EMBL/GenBank/DDBJ whole genome shotgun (WGS) entry which is preliminary data.</text>
</comment>
<dbReference type="AlphaFoldDB" id="A0A098VMX3"/>
<evidence type="ECO:0000256" key="1">
    <source>
        <dbReference type="SAM" id="MobiDB-lite"/>
    </source>
</evidence>
<protein>
    <submittedName>
        <fullName evidence="2">Uncharacterized protein</fullName>
    </submittedName>
</protein>
<dbReference type="Proteomes" id="UP000029725">
    <property type="component" value="Unassembled WGS sequence"/>
</dbReference>
<accession>A0A098VMX3</accession>
<reference evidence="2 3" key="1">
    <citation type="submission" date="2014-04" db="EMBL/GenBank/DDBJ databases">
        <title>A new species of microsporidia sheds light on the evolution of extreme parasitism.</title>
        <authorList>
            <person name="Haag K.L."/>
            <person name="James T.Y."/>
            <person name="Larsson R."/>
            <person name="Schaer T.M."/>
            <person name="Refardt D."/>
            <person name="Pombert J.-F."/>
            <person name="Ebert D."/>
        </authorList>
    </citation>
    <scope>NUCLEOTIDE SEQUENCE [LARGE SCALE GENOMIC DNA]</scope>
    <source>
        <strain evidence="2 3">UGP3</strain>
        <tissue evidence="2">Spores</tissue>
    </source>
</reference>
<sequence length="120" mass="13229">MSKKVPDVTPLMFDSTSLISDMNMNVRRPASVCSGVHKSLVQSVLSKMATFAPEWVHDADSVEYDTSKSGYPSQSKSPKTKSKAEPVPNLKGIGWSKESLTRNLKLELSIRDEPLITTEC</sequence>
<dbReference type="GeneID" id="25260701"/>
<evidence type="ECO:0000313" key="2">
    <source>
        <dbReference type="EMBL" id="KGG50407.1"/>
    </source>
</evidence>
<organism evidence="2 3">
    <name type="scientific">Mitosporidium daphniae</name>
    <dbReference type="NCBI Taxonomy" id="1485682"/>
    <lineage>
        <taxon>Eukaryota</taxon>
        <taxon>Fungi</taxon>
        <taxon>Fungi incertae sedis</taxon>
        <taxon>Microsporidia</taxon>
        <taxon>Mitosporidium</taxon>
    </lineage>
</organism>
<dbReference type="VEuPathDB" id="MicrosporidiaDB:DI09_70p20"/>
<proteinExistence type="predicted"/>